<dbReference type="GeneID" id="36572970"/>
<dbReference type="RefSeq" id="XP_024716419.1">
    <property type="nucleotide sequence ID" value="XM_024864889.1"/>
</dbReference>
<protein>
    <submittedName>
        <fullName evidence="2">Uncharacterized protein</fullName>
    </submittedName>
</protein>
<gene>
    <name evidence="2" type="ORF">M430DRAFT_23386</name>
</gene>
<feature type="region of interest" description="Disordered" evidence="1">
    <location>
        <begin position="110"/>
        <end position="138"/>
    </location>
</feature>
<feature type="compositionally biased region" description="Acidic residues" evidence="1">
    <location>
        <begin position="110"/>
        <end position="119"/>
    </location>
</feature>
<dbReference type="EMBL" id="KZ679020">
    <property type="protein sequence ID" value="PSS06689.1"/>
    <property type="molecule type" value="Genomic_DNA"/>
</dbReference>
<dbReference type="AlphaFoldDB" id="A0A2T3AP34"/>
<evidence type="ECO:0000313" key="2">
    <source>
        <dbReference type="EMBL" id="PSS06689.1"/>
    </source>
</evidence>
<accession>A0A2T3AP34</accession>
<feature type="region of interest" description="Disordered" evidence="1">
    <location>
        <begin position="69"/>
        <end position="93"/>
    </location>
</feature>
<keyword evidence="3" id="KW-1185">Reference proteome</keyword>
<evidence type="ECO:0000256" key="1">
    <source>
        <dbReference type="SAM" id="MobiDB-lite"/>
    </source>
</evidence>
<dbReference type="Proteomes" id="UP000241818">
    <property type="component" value="Unassembled WGS sequence"/>
</dbReference>
<organism evidence="2 3">
    <name type="scientific">Amorphotheca resinae ATCC 22711</name>
    <dbReference type="NCBI Taxonomy" id="857342"/>
    <lineage>
        <taxon>Eukaryota</taxon>
        <taxon>Fungi</taxon>
        <taxon>Dikarya</taxon>
        <taxon>Ascomycota</taxon>
        <taxon>Pezizomycotina</taxon>
        <taxon>Leotiomycetes</taxon>
        <taxon>Helotiales</taxon>
        <taxon>Amorphothecaceae</taxon>
        <taxon>Amorphotheca</taxon>
    </lineage>
</organism>
<dbReference type="InParanoid" id="A0A2T3AP34"/>
<proteinExistence type="predicted"/>
<name>A0A2T3AP34_AMORE</name>
<evidence type="ECO:0000313" key="3">
    <source>
        <dbReference type="Proteomes" id="UP000241818"/>
    </source>
</evidence>
<reference evidence="2 3" key="1">
    <citation type="journal article" date="2018" name="New Phytol.">
        <title>Comparative genomics and transcriptomics depict ericoid mycorrhizal fungi as versatile saprotrophs and plant mutualists.</title>
        <authorList>
            <person name="Martino E."/>
            <person name="Morin E."/>
            <person name="Grelet G.A."/>
            <person name="Kuo A."/>
            <person name="Kohler A."/>
            <person name="Daghino S."/>
            <person name="Barry K.W."/>
            <person name="Cichocki N."/>
            <person name="Clum A."/>
            <person name="Dockter R.B."/>
            <person name="Hainaut M."/>
            <person name="Kuo R.C."/>
            <person name="LaButti K."/>
            <person name="Lindahl B.D."/>
            <person name="Lindquist E.A."/>
            <person name="Lipzen A."/>
            <person name="Khouja H.R."/>
            <person name="Magnuson J."/>
            <person name="Murat C."/>
            <person name="Ohm R.A."/>
            <person name="Singer S.W."/>
            <person name="Spatafora J.W."/>
            <person name="Wang M."/>
            <person name="Veneault-Fourrey C."/>
            <person name="Henrissat B."/>
            <person name="Grigoriev I.V."/>
            <person name="Martin F.M."/>
            <person name="Perotto S."/>
        </authorList>
    </citation>
    <scope>NUCLEOTIDE SEQUENCE [LARGE SCALE GENOMIC DNA]</scope>
    <source>
        <strain evidence="2 3">ATCC 22711</strain>
    </source>
</reference>
<sequence>MDYRQFLLRKPYAIECLDLPAFDVPRLWDAGYPRAALGGGQQTLFETKDSATLHSSQFFDEISKIARDPVQKTPKTSITPILPPVRQTSERRESIEVDKEIIVLAMDYETEDEEMDDEPPAATPVLHLPLSKRPDLTAPQGWAADVEDYAARLAAKA</sequence>